<dbReference type="EMBL" id="CP001324">
    <property type="protein sequence ID" value="ACO62190.1"/>
    <property type="molecule type" value="Genomic_DNA"/>
</dbReference>
<dbReference type="OrthoDB" id="10248252at2759"/>
<dbReference type="eggNOG" id="ENOG502QRKB">
    <property type="taxonomic scope" value="Eukaryota"/>
</dbReference>
<organism evidence="4 5">
    <name type="scientific">Micromonas commoda (strain RCC299 / NOUM17 / CCMP2709)</name>
    <name type="common">Picoplanktonic green alga</name>
    <dbReference type="NCBI Taxonomy" id="296587"/>
    <lineage>
        <taxon>Eukaryota</taxon>
        <taxon>Viridiplantae</taxon>
        <taxon>Chlorophyta</taxon>
        <taxon>Mamiellophyceae</taxon>
        <taxon>Mamiellales</taxon>
        <taxon>Mamiellaceae</taxon>
        <taxon>Micromonas</taxon>
    </lineage>
</organism>
<evidence type="ECO:0000256" key="1">
    <source>
        <dbReference type="ARBA" id="ARBA00022574"/>
    </source>
</evidence>
<evidence type="ECO:0000256" key="2">
    <source>
        <dbReference type="ARBA" id="ARBA00022737"/>
    </source>
</evidence>
<dbReference type="SMART" id="SM00320">
    <property type="entry name" value="WD40"/>
    <property type="match status" value="4"/>
</dbReference>
<evidence type="ECO:0000256" key="3">
    <source>
        <dbReference type="PROSITE-ProRule" id="PRU00221"/>
    </source>
</evidence>
<sequence length="363" mass="39911">MDPMGLSAGPNILELYQKPVNITTYDTKWIPTSARFVVLGSYARATGCLQIYSLDTENEGVKLNKELEKKAAFKCGTFGASSLRERHLATGNFEGYLQLWDLQRPEKPLMDVKAHTSIVNAIDGAGGQRSGYGPPELVTGGRDGCVRVWDVRQKDAPVAIFEPAEGVKARDCWSVAFGNSFNDEERCVLAGYDNGDVKMFDLRTGTVRAEHNVRNGVCSVEFDRKEIAMNKFVVTCLESAFTVFDARTQHPAKGFSSVTEKVPVSATVWGAKHLPQNREVSMVLGGDGTLMLYKYQYPDQRVVKDKDGVKMGVAGTMNLVNSKNVSTQPISSWDWSPDKEGLAVCGSFDQTVRVVCATRLNTL</sequence>
<reference evidence="4 5" key="1">
    <citation type="journal article" date="2009" name="Science">
        <title>Green evolution and dynamic adaptations revealed by genomes of the marine picoeukaryotes Micromonas.</title>
        <authorList>
            <person name="Worden A.Z."/>
            <person name="Lee J.H."/>
            <person name="Mock T."/>
            <person name="Rouze P."/>
            <person name="Simmons M.P."/>
            <person name="Aerts A.L."/>
            <person name="Allen A.E."/>
            <person name="Cuvelier M.L."/>
            <person name="Derelle E."/>
            <person name="Everett M.V."/>
            <person name="Foulon E."/>
            <person name="Grimwood J."/>
            <person name="Gundlach H."/>
            <person name="Henrissat B."/>
            <person name="Napoli C."/>
            <person name="McDonald S.M."/>
            <person name="Parker M.S."/>
            <person name="Rombauts S."/>
            <person name="Salamov A."/>
            <person name="Von Dassow P."/>
            <person name="Badger J.H."/>
            <person name="Coutinho P.M."/>
            <person name="Demir E."/>
            <person name="Dubchak I."/>
            <person name="Gentemann C."/>
            <person name="Eikrem W."/>
            <person name="Gready J.E."/>
            <person name="John U."/>
            <person name="Lanier W."/>
            <person name="Lindquist E.A."/>
            <person name="Lucas S."/>
            <person name="Mayer K.F."/>
            <person name="Moreau H."/>
            <person name="Not F."/>
            <person name="Otillar R."/>
            <person name="Panaud O."/>
            <person name="Pangilinan J."/>
            <person name="Paulsen I."/>
            <person name="Piegu B."/>
            <person name="Poliakov A."/>
            <person name="Robbens S."/>
            <person name="Schmutz J."/>
            <person name="Toulza E."/>
            <person name="Wyss T."/>
            <person name="Zelensky A."/>
            <person name="Zhou K."/>
            <person name="Armbrust E.V."/>
            <person name="Bhattacharya D."/>
            <person name="Goodenough U.W."/>
            <person name="Van de Peer Y."/>
            <person name="Grigoriev I.V."/>
        </authorList>
    </citation>
    <scope>NUCLEOTIDE SEQUENCE [LARGE SCALE GENOMIC DNA]</scope>
    <source>
        <strain evidence="5">RCC299 / NOUM17</strain>
    </source>
</reference>
<keyword evidence="5" id="KW-1185">Reference proteome</keyword>
<dbReference type="Gene3D" id="2.130.10.10">
    <property type="entry name" value="YVTN repeat-like/Quinoprotein amine dehydrogenase"/>
    <property type="match status" value="1"/>
</dbReference>
<dbReference type="AlphaFoldDB" id="C1E1L8"/>
<dbReference type="OMA" id="CLWKYNY"/>
<dbReference type="PROSITE" id="PS50082">
    <property type="entry name" value="WD_REPEATS_2"/>
    <property type="match status" value="1"/>
</dbReference>
<dbReference type="InterPro" id="IPR036322">
    <property type="entry name" value="WD40_repeat_dom_sf"/>
</dbReference>
<dbReference type="InterPro" id="IPR001680">
    <property type="entry name" value="WD40_rpt"/>
</dbReference>
<keyword evidence="1 3" id="KW-0853">WD repeat</keyword>
<dbReference type="InterPro" id="IPR019775">
    <property type="entry name" value="WD40_repeat_CS"/>
</dbReference>
<evidence type="ECO:0000313" key="5">
    <source>
        <dbReference type="Proteomes" id="UP000002009"/>
    </source>
</evidence>
<dbReference type="InterPro" id="IPR015943">
    <property type="entry name" value="WD40/YVTN_repeat-like_dom_sf"/>
</dbReference>
<protein>
    <submittedName>
        <fullName evidence="4">Uncharacterized protein</fullName>
    </submittedName>
</protein>
<dbReference type="RefSeq" id="XP_002500932.1">
    <property type="nucleotide sequence ID" value="XM_002500886.1"/>
</dbReference>
<evidence type="ECO:0000313" key="4">
    <source>
        <dbReference type="EMBL" id="ACO62190.1"/>
    </source>
</evidence>
<dbReference type="GeneID" id="8241697"/>
<feature type="repeat" description="WD" evidence="3">
    <location>
        <begin position="137"/>
        <end position="159"/>
    </location>
</feature>
<name>C1E1L8_MICCC</name>
<accession>C1E1L8</accession>
<dbReference type="STRING" id="296587.C1E1L8"/>
<dbReference type="SUPFAM" id="SSF50978">
    <property type="entry name" value="WD40 repeat-like"/>
    <property type="match status" value="1"/>
</dbReference>
<dbReference type="Proteomes" id="UP000002009">
    <property type="component" value="Chromosome 3"/>
</dbReference>
<proteinExistence type="predicted"/>
<gene>
    <name evidence="4" type="ORF">MICPUN_56918</name>
</gene>
<dbReference type="PANTHER" id="PTHR10971">
    <property type="entry name" value="MRNA EXPORT FACTOR AND BUB3"/>
    <property type="match status" value="1"/>
</dbReference>
<dbReference type="KEGG" id="mis:MICPUN_56918"/>
<dbReference type="InParanoid" id="C1E1L8"/>
<dbReference type="PROSITE" id="PS00678">
    <property type="entry name" value="WD_REPEATS_1"/>
    <property type="match status" value="1"/>
</dbReference>
<keyword evidence="2" id="KW-0677">Repeat</keyword>
<dbReference type="Pfam" id="PF00400">
    <property type="entry name" value="WD40"/>
    <property type="match status" value="2"/>
</dbReference>